<feature type="compositionally biased region" description="Low complexity" evidence="1">
    <location>
        <begin position="111"/>
        <end position="124"/>
    </location>
</feature>
<comment type="caution">
    <text evidence="2">The sequence shown here is derived from an EMBL/GenBank/DDBJ whole genome shotgun (WGS) entry which is preliminary data.</text>
</comment>
<gene>
    <name evidence="2" type="ORF">IFDJLNFL_2485</name>
</gene>
<evidence type="ECO:0000256" key="1">
    <source>
        <dbReference type="SAM" id="MobiDB-lite"/>
    </source>
</evidence>
<protein>
    <submittedName>
        <fullName evidence="2">Uncharacterized protein</fullName>
    </submittedName>
</protein>
<sequence length="124" mass="13253">MVAVMAESGRETPRPTRQASRPPMTRATAPMATTRTRSRPAFSVIEVMIWRCSPTAASRMALPMPTRESPICFRFWSAAAKAPAPLRTPSSAVFSGPSLAFATLSEAWSTPSPSSRASAASSRP</sequence>
<evidence type="ECO:0000313" key="3">
    <source>
        <dbReference type="Proteomes" id="UP001055303"/>
    </source>
</evidence>
<evidence type="ECO:0000313" key="2">
    <source>
        <dbReference type="EMBL" id="GJD56588.1"/>
    </source>
</evidence>
<dbReference type="Proteomes" id="UP001055303">
    <property type="component" value="Unassembled WGS sequence"/>
</dbReference>
<accession>A0ABQ4RFR6</accession>
<feature type="region of interest" description="Disordered" evidence="1">
    <location>
        <begin position="105"/>
        <end position="124"/>
    </location>
</feature>
<name>A0ABQ4RFR6_9HYPH</name>
<keyword evidence="3" id="KW-1185">Reference proteome</keyword>
<feature type="region of interest" description="Disordered" evidence="1">
    <location>
        <begin position="1"/>
        <end position="37"/>
    </location>
</feature>
<proteinExistence type="predicted"/>
<organism evidence="2 3">
    <name type="scientific">Methylobacterium dankookense</name>
    <dbReference type="NCBI Taxonomy" id="560405"/>
    <lineage>
        <taxon>Bacteria</taxon>
        <taxon>Pseudomonadati</taxon>
        <taxon>Pseudomonadota</taxon>
        <taxon>Alphaproteobacteria</taxon>
        <taxon>Hyphomicrobiales</taxon>
        <taxon>Methylobacteriaceae</taxon>
        <taxon>Methylobacterium</taxon>
    </lineage>
</organism>
<reference evidence="2" key="1">
    <citation type="journal article" date="2021" name="Front. Microbiol.">
        <title>Comprehensive Comparative Genomics and Phenotyping of Methylobacterium Species.</title>
        <authorList>
            <person name="Alessa O."/>
            <person name="Ogura Y."/>
            <person name="Fujitani Y."/>
            <person name="Takami H."/>
            <person name="Hayashi T."/>
            <person name="Sahin N."/>
            <person name="Tani A."/>
        </authorList>
    </citation>
    <scope>NUCLEOTIDE SEQUENCE</scope>
    <source>
        <strain evidence="2">DSM 22415</strain>
    </source>
</reference>
<reference evidence="2" key="2">
    <citation type="submission" date="2021-08" db="EMBL/GenBank/DDBJ databases">
        <authorList>
            <person name="Tani A."/>
            <person name="Ola A."/>
            <person name="Ogura Y."/>
            <person name="Katsura K."/>
            <person name="Hayashi T."/>
        </authorList>
    </citation>
    <scope>NUCLEOTIDE SEQUENCE</scope>
    <source>
        <strain evidence="2">DSM 22415</strain>
    </source>
</reference>
<dbReference type="EMBL" id="BPQI01000065">
    <property type="protein sequence ID" value="GJD56588.1"/>
    <property type="molecule type" value="Genomic_DNA"/>
</dbReference>
<feature type="compositionally biased region" description="Low complexity" evidence="1">
    <location>
        <begin position="21"/>
        <end position="37"/>
    </location>
</feature>